<dbReference type="Pfam" id="PF08388">
    <property type="entry name" value="GIIM"/>
    <property type="match status" value="1"/>
</dbReference>
<keyword evidence="4" id="KW-0808">Transferase</keyword>
<feature type="domain" description="Group II intron maturase-specific" evidence="2">
    <location>
        <begin position="380"/>
        <end position="455"/>
    </location>
</feature>
<protein>
    <submittedName>
        <fullName evidence="4">Putative reverse transcriptase and intron maturase</fullName>
    </submittedName>
</protein>
<keyword evidence="4" id="KW-0695">RNA-directed DNA polymerase</keyword>
<dbReference type="Pfam" id="PF13655">
    <property type="entry name" value="RVT_N"/>
    <property type="match status" value="1"/>
</dbReference>
<dbReference type="EMBL" id="FJ968739">
    <property type="protein sequence ID" value="ACQ90820.1"/>
    <property type="molecule type" value="Genomic_DNA"/>
</dbReference>
<evidence type="ECO:0000259" key="2">
    <source>
        <dbReference type="Pfam" id="PF08388"/>
    </source>
</evidence>
<dbReference type="InterPro" id="IPR025960">
    <property type="entry name" value="RVT_N"/>
</dbReference>
<geneLocation type="chloroplast" evidence="4"/>
<dbReference type="InterPro" id="IPR013597">
    <property type="entry name" value="Mat_intron_G2"/>
</dbReference>
<keyword evidence="1" id="KW-1133">Transmembrane helix</keyword>
<gene>
    <name evidence="4" type="primary">orf530</name>
</gene>
<evidence type="ECO:0000313" key="4">
    <source>
        <dbReference type="EMBL" id="ACQ90820.1"/>
    </source>
</evidence>
<dbReference type="AlphaFoldDB" id="C7BEI9"/>
<name>C7BEI9_NEGSO</name>
<sequence>MSKRSPFFLDLAAVTWNTILCEKIEIYVFRLQTRIYKASLKNQYGKMKWLQKKLIQSFQAKLLALKKIIYLNPQENILSSPKYKQKLKKNEIQKNKEIFLSNQQKLILVKYLSIQAINQNLFKSSKKIKFLGTLSSLQSIIKNFFVVQNEAKNYILKFALEAEWESQFSSYSFAFRPGRCSQDLVQLISFFLNKNMCYPCLNFFIGKIKKSSFFFNFFSSKTFNQLKLKFFFVKINTFPKLKKSLEVFFCTNFCSFCLSNRFDLIDISKITFQFFLQNIILQGFDFFIISKIQILLFIYGTTFLSFSLKKLDFQKCKKLFTRFFQISGFIFINFEFFNNFYNFNFLNYTFLKNRKFSFLKNTKKRKKILIFPVKESQKFFLQSIKRYINFFKGKKGKNFLFKIVSKIKNWAFFFRSLDSKKIFSKLDHWFYYQFRSWCIKRHPKWNFYKILLKYFPKKQYYFFEGKYYKNNWVFCIKLINSKTKFNFCYITKFTWILKDKFQKVFATRSPYDGDSFYWIERFFRLKNILL</sequence>
<accession>C7BEI9</accession>
<keyword evidence="4" id="KW-0548">Nucleotidyltransferase</keyword>
<proteinExistence type="predicted"/>
<feature type="transmembrane region" description="Helical" evidence="1">
    <location>
        <begin position="286"/>
        <end position="307"/>
    </location>
</feature>
<feature type="domain" description="Reverse transcriptase N-terminal" evidence="3">
    <location>
        <begin position="16"/>
        <end position="72"/>
    </location>
</feature>
<evidence type="ECO:0000256" key="1">
    <source>
        <dbReference type="SAM" id="Phobius"/>
    </source>
</evidence>
<dbReference type="GO" id="GO:0003964">
    <property type="term" value="F:RNA-directed DNA polymerase activity"/>
    <property type="evidence" value="ECO:0007669"/>
    <property type="project" value="UniProtKB-KW"/>
</dbReference>
<evidence type="ECO:0000259" key="3">
    <source>
        <dbReference type="Pfam" id="PF13655"/>
    </source>
</evidence>
<keyword evidence="1" id="KW-0812">Transmembrane</keyword>
<reference evidence="4" key="1">
    <citation type="journal article" date="2009" name="Mol. Biol. Evol.">
        <title>The chloroplast genomes of the green algae Pedinomonas minor, Parachlorella kessleri, and Oocystis solitaria reveal a shared ancestry between the Pedinomonadales and Chlorellales.</title>
        <authorList>
            <person name="Turmel M."/>
            <person name="Otis C."/>
            <person name="Lemieux C."/>
        </authorList>
    </citation>
    <scope>NUCLEOTIDE SEQUENCE</scope>
</reference>
<keyword evidence="4" id="KW-0934">Plastid</keyword>
<keyword evidence="4" id="KW-0150">Chloroplast</keyword>
<keyword evidence="1" id="KW-0472">Membrane</keyword>
<organism evidence="4">
    <name type="scientific">Neglectella solitaria</name>
    <name type="common">Green alga</name>
    <name type="synonym">Oocystis solitaria</name>
    <dbReference type="NCBI Taxonomy" id="120749"/>
    <lineage>
        <taxon>Eukaryota</taxon>
        <taxon>Viridiplantae</taxon>
        <taxon>Chlorophyta</taxon>
        <taxon>core chlorophytes</taxon>
        <taxon>Trebouxiophyceae</taxon>
        <taxon>Chlorellales</taxon>
        <taxon>Oocystaceae</taxon>
        <taxon>Eremosphaeroideae</taxon>
        <taxon>Neglectella</taxon>
    </lineage>
</organism>